<dbReference type="InterPro" id="IPR036397">
    <property type="entry name" value="RNaseH_sf"/>
</dbReference>
<dbReference type="InterPro" id="IPR038717">
    <property type="entry name" value="Tc1-like_DDE_dom"/>
</dbReference>
<dbReference type="Pfam" id="PF13358">
    <property type="entry name" value="DDE_3"/>
    <property type="match status" value="1"/>
</dbReference>
<keyword evidence="3" id="KW-1185">Reference proteome</keyword>
<dbReference type="STRING" id="436010.A0A166URC4"/>
<organism evidence="2 3">
    <name type="scientific">Athelia psychrophila</name>
    <dbReference type="NCBI Taxonomy" id="1759441"/>
    <lineage>
        <taxon>Eukaryota</taxon>
        <taxon>Fungi</taxon>
        <taxon>Dikarya</taxon>
        <taxon>Basidiomycota</taxon>
        <taxon>Agaricomycotina</taxon>
        <taxon>Agaricomycetes</taxon>
        <taxon>Agaricomycetidae</taxon>
        <taxon>Atheliales</taxon>
        <taxon>Atheliaceae</taxon>
        <taxon>Athelia</taxon>
    </lineage>
</organism>
<dbReference type="PANTHER" id="PTHR46564">
    <property type="entry name" value="TRANSPOSASE"/>
    <property type="match status" value="1"/>
</dbReference>
<evidence type="ECO:0000313" key="3">
    <source>
        <dbReference type="Proteomes" id="UP000076532"/>
    </source>
</evidence>
<dbReference type="Gene3D" id="3.30.420.10">
    <property type="entry name" value="Ribonuclease H-like superfamily/Ribonuclease H"/>
    <property type="match status" value="1"/>
</dbReference>
<dbReference type="Proteomes" id="UP000076532">
    <property type="component" value="Unassembled WGS sequence"/>
</dbReference>
<feature type="domain" description="Tc1-like transposase DDE" evidence="1">
    <location>
        <begin position="24"/>
        <end position="126"/>
    </location>
</feature>
<feature type="non-terminal residue" evidence="2">
    <location>
        <position position="1"/>
    </location>
</feature>
<reference evidence="2 3" key="1">
    <citation type="journal article" date="2016" name="Mol. Biol. Evol.">
        <title>Comparative Genomics of Early-Diverging Mushroom-Forming Fungi Provides Insights into the Origins of Lignocellulose Decay Capabilities.</title>
        <authorList>
            <person name="Nagy L.G."/>
            <person name="Riley R."/>
            <person name="Tritt A."/>
            <person name="Adam C."/>
            <person name="Daum C."/>
            <person name="Floudas D."/>
            <person name="Sun H."/>
            <person name="Yadav J.S."/>
            <person name="Pangilinan J."/>
            <person name="Larsson K.H."/>
            <person name="Matsuura K."/>
            <person name="Barry K."/>
            <person name="Labutti K."/>
            <person name="Kuo R."/>
            <person name="Ohm R.A."/>
            <person name="Bhattacharya S.S."/>
            <person name="Shirouzu T."/>
            <person name="Yoshinaga Y."/>
            <person name="Martin F.M."/>
            <person name="Grigoriev I.V."/>
            <person name="Hibbett D.S."/>
        </authorList>
    </citation>
    <scope>NUCLEOTIDE SEQUENCE [LARGE SCALE GENOMIC DNA]</scope>
    <source>
        <strain evidence="2 3">CBS 109695</strain>
    </source>
</reference>
<proteinExistence type="predicted"/>
<gene>
    <name evidence="2" type="ORF">FIBSPDRAFT_723707</name>
</gene>
<dbReference type="OrthoDB" id="2142724at2759"/>
<dbReference type="GO" id="GO:0003676">
    <property type="term" value="F:nucleic acid binding"/>
    <property type="evidence" value="ECO:0007669"/>
    <property type="project" value="InterPro"/>
</dbReference>
<name>A0A166URC4_9AGAM</name>
<protein>
    <recommendedName>
        <fullName evidence="1">Tc1-like transposase DDE domain-containing protein</fullName>
    </recommendedName>
</protein>
<sequence length="130" mass="15161">AQERDERQRDAYQLYLGPNFRADQLVFVDESGVNHVTSKRAYAWSPVGTRARHRDFFYKYSILLVLSLDGVLHLDIIEDSWNGVTFYNLIDALLDNMNPFPQRNSVVVMDNASIHHSPEVRELIEARYDF</sequence>
<dbReference type="EMBL" id="KV417487">
    <property type="protein sequence ID" value="KZP31943.1"/>
    <property type="molecule type" value="Genomic_DNA"/>
</dbReference>
<evidence type="ECO:0000313" key="2">
    <source>
        <dbReference type="EMBL" id="KZP31943.1"/>
    </source>
</evidence>
<dbReference type="PANTHER" id="PTHR46564:SF1">
    <property type="entry name" value="TRANSPOSASE"/>
    <property type="match status" value="1"/>
</dbReference>
<evidence type="ECO:0000259" key="1">
    <source>
        <dbReference type="Pfam" id="PF13358"/>
    </source>
</evidence>
<dbReference type="AlphaFoldDB" id="A0A166URC4"/>
<accession>A0A166URC4</accession>